<organism evidence="1 2">
    <name type="scientific">Amnibacterium flavum</name>
    <dbReference type="NCBI Taxonomy" id="2173173"/>
    <lineage>
        <taxon>Bacteria</taxon>
        <taxon>Bacillati</taxon>
        <taxon>Actinomycetota</taxon>
        <taxon>Actinomycetes</taxon>
        <taxon>Micrococcales</taxon>
        <taxon>Microbacteriaceae</taxon>
        <taxon>Amnibacterium</taxon>
    </lineage>
</organism>
<sequence>MSGRLAAGLSFVQLNNGLWRITRADGSVLGYIDAPVDVAGARFSAKRLRSDRRSFFMMGDFRSFDEALECLRFS</sequence>
<accession>A0A2V1HV76</accession>
<evidence type="ECO:0008006" key="3">
    <source>
        <dbReference type="Google" id="ProtNLM"/>
    </source>
</evidence>
<dbReference type="EMBL" id="QEOP01000002">
    <property type="protein sequence ID" value="PVZ94870.1"/>
    <property type="molecule type" value="Genomic_DNA"/>
</dbReference>
<dbReference type="OrthoDB" id="5120662at2"/>
<dbReference type="AlphaFoldDB" id="A0A2V1HV76"/>
<dbReference type="Proteomes" id="UP000244893">
    <property type="component" value="Unassembled WGS sequence"/>
</dbReference>
<evidence type="ECO:0000313" key="1">
    <source>
        <dbReference type="EMBL" id="PVZ94870.1"/>
    </source>
</evidence>
<name>A0A2V1HV76_9MICO</name>
<protein>
    <recommendedName>
        <fullName evidence="3">DNA mismatch repair protein</fullName>
    </recommendedName>
</protein>
<reference evidence="1 2" key="1">
    <citation type="submission" date="2018-05" db="EMBL/GenBank/DDBJ databases">
        <title>Amnibacterium sp. M8JJ-5, whole genome shotgun sequence.</title>
        <authorList>
            <person name="Tuo L."/>
        </authorList>
    </citation>
    <scope>NUCLEOTIDE SEQUENCE [LARGE SCALE GENOMIC DNA]</scope>
    <source>
        <strain evidence="1 2">M8JJ-5</strain>
    </source>
</reference>
<gene>
    <name evidence="1" type="ORF">DDQ50_09400</name>
</gene>
<comment type="caution">
    <text evidence="1">The sequence shown here is derived from an EMBL/GenBank/DDBJ whole genome shotgun (WGS) entry which is preliminary data.</text>
</comment>
<evidence type="ECO:0000313" key="2">
    <source>
        <dbReference type="Proteomes" id="UP000244893"/>
    </source>
</evidence>
<keyword evidence="2" id="KW-1185">Reference proteome</keyword>
<proteinExistence type="predicted"/>